<accession>A0AAV1MRZ6</accession>
<comment type="caution">
    <text evidence="1">The sequence shown here is derived from an EMBL/GenBank/DDBJ whole genome shotgun (WGS) entry which is preliminary data.</text>
</comment>
<dbReference type="EMBL" id="CAWUFR010000001">
    <property type="protein sequence ID" value="CAK6949687.1"/>
    <property type="molecule type" value="Genomic_DNA"/>
</dbReference>
<proteinExistence type="predicted"/>
<keyword evidence="2" id="KW-1185">Reference proteome</keyword>
<gene>
    <name evidence="1" type="ORF">FSCOSCO3_A024173</name>
</gene>
<evidence type="ECO:0000313" key="2">
    <source>
        <dbReference type="Proteomes" id="UP001314229"/>
    </source>
</evidence>
<dbReference type="AlphaFoldDB" id="A0AAV1MRZ6"/>
<organism evidence="1 2">
    <name type="scientific">Scomber scombrus</name>
    <name type="common">Atlantic mackerel</name>
    <name type="synonym">Scomber vernalis</name>
    <dbReference type="NCBI Taxonomy" id="13677"/>
    <lineage>
        <taxon>Eukaryota</taxon>
        <taxon>Metazoa</taxon>
        <taxon>Chordata</taxon>
        <taxon>Craniata</taxon>
        <taxon>Vertebrata</taxon>
        <taxon>Euteleostomi</taxon>
        <taxon>Actinopterygii</taxon>
        <taxon>Neopterygii</taxon>
        <taxon>Teleostei</taxon>
        <taxon>Neoteleostei</taxon>
        <taxon>Acanthomorphata</taxon>
        <taxon>Pelagiaria</taxon>
        <taxon>Scombriformes</taxon>
        <taxon>Scombridae</taxon>
        <taxon>Scomber</taxon>
    </lineage>
</organism>
<reference evidence="1 2" key="1">
    <citation type="submission" date="2024-01" db="EMBL/GenBank/DDBJ databases">
        <authorList>
            <person name="Alioto T."/>
            <person name="Alioto T."/>
            <person name="Gomez Garrido J."/>
        </authorList>
    </citation>
    <scope>NUCLEOTIDE SEQUENCE [LARGE SCALE GENOMIC DNA]</scope>
</reference>
<evidence type="ECO:0000313" key="1">
    <source>
        <dbReference type="EMBL" id="CAK6949687.1"/>
    </source>
</evidence>
<sequence>MSSCTQPPLLHPLAPLKAETIAMATAVSMKRGWFYECLTELDLEPLRLCPSLLCSDPGHGNSLWNEAFQTHANHYVRVTVHRCTLIPRFYRSGALQ</sequence>
<dbReference type="Proteomes" id="UP001314229">
    <property type="component" value="Unassembled WGS sequence"/>
</dbReference>
<protein>
    <submittedName>
        <fullName evidence="1">Uncharacterized protein</fullName>
    </submittedName>
</protein>
<name>A0AAV1MRZ6_SCOSC</name>